<keyword evidence="3" id="KW-1185">Reference proteome</keyword>
<proteinExistence type="predicted"/>
<reference evidence="3" key="1">
    <citation type="journal article" date="2013" name="Nat. Genet.">
        <title>The draft genomes of soft-shell turtle and green sea turtle yield insights into the development and evolution of the turtle-specific body plan.</title>
        <authorList>
            <person name="Wang Z."/>
            <person name="Pascual-Anaya J."/>
            <person name="Zadissa A."/>
            <person name="Li W."/>
            <person name="Niimura Y."/>
            <person name="Huang Z."/>
            <person name="Li C."/>
            <person name="White S."/>
            <person name="Xiong Z."/>
            <person name="Fang D."/>
            <person name="Wang B."/>
            <person name="Ming Y."/>
            <person name="Chen Y."/>
            <person name="Zheng Y."/>
            <person name="Kuraku S."/>
            <person name="Pignatelli M."/>
            <person name="Herrero J."/>
            <person name="Beal K."/>
            <person name="Nozawa M."/>
            <person name="Li Q."/>
            <person name="Wang J."/>
            <person name="Zhang H."/>
            <person name="Yu L."/>
            <person name="Shigenobu S."/>
            <person name="Wang J."/>
            <person name="Liu J."/>
            <person name="Flicek P."/>
            <person name="Searle S."/>
            <person name="Wang J."/>
            <person name="Kuratani S."/>
            <person name="Yin Y."/>
            <person name="Aken B."/>
            <person name="Zhang G."/>
            <person name="Irie N."/>
        </authorList>
    </citation>
    <scope>NUCLEOTIDE SEQUENCE [LARGE SCALE GENOMIC DNA]</scope>
</reference>
<dbReference type="AlphaFoldDB" id="M7AZ20"/>
<feature type="region of interest" description="Disordered" evidence="1">
    <location>
        <begin position="83"/>
        <end position="105"/>
    </location>
</feature>
<evidence type="ECO:0000313" key="2">
    <source>
        <dbReference type="EMBL" id="EMP28360.1"/>
    </source>
</evidence>
<dbReference type="EMBL" id="KB564230">
    <property type="protein sequence ID" value="EMP28360.1"/>
    <property type="molecule type" value="Genomic_DNA"/>
</dbReference>
<organism evidence="2 3">
    <name type="scientific">Chelonia mydas</name>
    <name type="common">Green sea-turtle</name>
    <name type="synonym">Chelonia agassizi</name>
    <dbReference type="NCBI Taxonomy" id="8469"/>
    <lineage>
        <taxon>Eukaryota</taxon>
        <taxon>Metazoa</taxon>
        <taxon>Chordata</taxon>
        <taxon>Craniata</taxon>
        <taxon>Vertebrata</taxon>
        <taxon>Euteleostomi</taxon>
        <taxon>Archelosauria</taxon>
        <taxon>Testudinata</taxon>
        <taxon>Testudines</taxon>
        <taxon>Cryptodira</taxon>
        <taxon>Durocryptodira</taxon>
        <taxon>Americhelydia</taxon>
        <taxon>Chelonioidea</taxon>
        <taxon>Cheloniidae</taxon>
        <taxon>Chelonia</taxon>
    </lineage>
</organism>
<evidence type="ECO:0000256" key="1">
    <source>
        <dbReference type="SAM" id="MobiDB-lite"/>
    </source>
</evidence>
<gene>
    <name evidence="2" type="ORF">UY3_14542</name>
</gene>
<protein>
    <submittedName>
        <fullName evidence="2">Uncharacterized protein</fullName>
    </submittedName>
</protein>
<feature type="region of interest" description="Disordered" evidence="1">
    <location>
        <begin position="1"/>
        <end position="57"/>
    </location>
</feature>
<sequence length="105" mass="11068">MTYLEIDPYSAQSTRRLRPFGIYQDEDDNEEKGNAGTSVTLHSSRTDPPISGTADGFGCDSTSIDEIGTAGCSSFSTNRCTDISTSSSPGTAHHGIPCSARSTGR</sequence>
<evidence type="ECO:0000313" key="3">
    <source>
        <dbReference type="Proteomes" id="UP000031443"/>
    </source>
</evidence>
<accession>M7AZ20</accession>
<name>M7AZ20_CHEMY</name>
<dbReference type="Proteomes" id="UP000031443">
    <property type="component" value="Unassembled WGS sequence"/>
</dbReference>